<evidence type="ECO:0000256" key="1">
    <source>
        <dbReference type="SAM" id="MobiDB-lite"/>
    </source>
</evidence>
<dbReference type="AlphaFoldDB" id="A0A0L6VH56"/>
<comment type="caution">
    <text evidence="2">The sequence shown here is derived from an EMBL/GenBank/DDBJ whole genome shotgun (WGS) entry which is preliminary data.</text>
</comment>
<accession>A0A0L6VH56</accession>
<sequence length="290" mass="31232">MSDYILPADPGTKNSSSPQDSSSSSTTIHPNHLNRFLDFPIPSGSEDPSSIQEPWWKAFQVESLDEIYQVANTMLDQYPLSVSHYIRDRASKVSVDPAQPPPFLKVVRFPGPSYLREPEETQEELGSAGGEDSVRKSAGTEHEERWGSGSGAAATGPEREPVRGVSSTPSRALMSDNMDLGTPNDSSASAFHQDNKPPLDPVPSKRSRSPTSDPAIEDRPPVPKNPKLLLPSSIPAPPSNLPPSIPPPPLPPIPLEPPPPPPPPPPGADSIPIAMKFLRSTWPGCCLYLL</sequence>
<reference evidence="2 3" key="1">
    <citation type="submission" date="2015-08" db="EMBL/GenBank/DDBJ databases">
        <title>Next Generation Sequencing and Analysis of the Genome of Puccinia sorghi L Schw, the Causal Agent of Maize Common Rust.</title>
        <authorList>
            <person name="Rochi L."/>
            <person name="Burguener G."/>
            <person name="Darino M."/>
            <person name="Turjanski A."/>
            <person name="Kreff E."/>
            <person name="Dieguez M.J."/>
            <person name="Sacco F."/>
        </authorList>
    </citation>
    <scope>NUCLEOTIDE SEQUENCE [LARGE SCALE GENOMIC DNA]</scope>
    <source>
        <strain evidence="2 3">RO10H11247</strain>
    </source>
</reference>
<dbReference type="EMBL" id="LAVV01006537">
    <property type="protein sequence ID" value="KNZ59435.1"/>
    <property type="molecule type" value="Genomic_DNA"/>
</dbReference>
<feature type="compositionally biased region" description="Polar residues" evidence="1">
    <location>
        <begin position="183"/>
        <end position="192"/>
    </location>
</feature>
<feature type="compositionally biased region" description="Pro residues" evidence="1">
    <location>
        <begin position="234"/>
        <end position="267"/>
    </location>
</feature>
<evidence type="ECO:0000313" key="3">
    <source>
        <dbReference type="Proteomes" id="UP000037035"/>
    </source>
</evidence>
<dbReference type="VEuPathDB" id="FungiDB:VP01_172g1"/>
<proteinExistence type="predicted"/>
<organism evidence="2 3">
    <name type="scientific">Puccinia sorghi</name>
    <dbReference type="NCBI Taxonomy" id="27349"/>
    <lineage>
        <taxon>Eukaryota</taxon>
        <taxon>Fungi</taxon>
        <taxon>Dikarya</taxon>
        <taxon>Basidiomycota</taxon>
        <taxon>Pucciniomycotina</taxon>
        <taxon>Pucciniomycetes</taxon>
        <taxon>Pucciniales</taxon>
        <taxon>Pucciniaceae</taxon>
        <taxon>Puccinia</taxon>
    </lineage>
</organism>
<feature type="region of interest" description="Disordered" evidence="1">
    <location>
        <begin position="1"/>
        <end position="51"/>
    </location>
</feature>
<feature type="compositionally biased region" description="Basic and acidic residues" evidence="1">
    <location>
        <begin position="132"/>
        <end position="146"/>
    </location>
</feature>
<name>A0A0L6VH56_9BASI</name>
<dbReference type="Proteomes" id="UP000037035">
    <property type="component" value="Unassembled WGS sequence"/>
</dbReference>
<feature type="compositionally biased region" description="Low complexity" evidence="1">
    <location>
        <begin position="15"/>
        <end position="25"/>
    </location>
</feature>
<protein>
    <submittedName>
        <fullName evidence="2">Uncharacterized protein</fullName>
    </submittedName>
</protein>
<evidence type="ECO:0000313" key="2">
    <source>
        <dbReference type="EMBL" id="KNZ59435.1"/>
    </source>
</evidence>
<keyword evidence="3" id="KW-1185">Reference proteome</keyword>
<feature type="region of interest" description="Disordered" evidence="1">
    <location>
        <begin position="93"/>
        <end position="269"/>
    </location>
</feature>
<dbReference type="STRING" id="27349.A0A0L6VH56"/>
<gene>
    <name evidence="2" type="ORF">VP01_172g1</name>
</gene>